<dbReference type="AlphaFoldDB" id="A0A843U702"/>
<accession>A0A843U702</accession>
<dbReference type="EMBL" id="NMUH01000337">
    <property type="protein sequence ID" value="MQL77203.1"/>
    <property type="molecule type" value="Genomic_DNA"/>
</dbReference>
<reference evidence="2" key="1">
    <citation type="submission" date="2017-07" db="EMBL/GenBank/DDBJ databases">
        <title>Taro Niue Genome Assembly and Annotation.</title>
        <authorList>
            <person name="Atibalentja N."/>
            <person name="Keating K."/>
            <person name="Fields C.J."/>
        </authorList>
    </citation>
    <scope>NUCLEOTIDE SEQUENCE</scope>
    <source>
        <strain evidence="2">Niue_2</strain>
        <tissue evidence="2">Leaf</tissue>
    </source>
</reference>
<evidence type="ECO:0000313" key="2">
    <source>
        <dbReference type="EMBL" id="MQL77203.1"/>
    </source>
</evidence>
<comment type="caution">
    <text evidence="2">The sequence shown here is derived from an EMBL/GenBank/DDBJ whole genome shotgun (WGS) entry which is preliminary data.</text>
</comment>
<evidence type="ECO:0000256" key="1">
    <source>
        <dbReference type="SAM" id="MobiDB-lite"/>
    </source>
</evidence>
<name>A0A843U702_COLES</name>
<sequence length="76" mass="8030">MERILTLPSAIYTAMAALPQQSHPLQTLARALSRTPRARSGTARTLTTPRGLSNPPPAAIPSARTRTSPLSGRGRG</sequence>
<organism evidence="2 3">
    <name type="scientific">Colocasia esculenta</name>
    <name type="common">Wild taro</name>
    <name type="synonym">Arum esculentum</name>
    <dbReference type="NCBI Taxonomy" id="4460"/>
    <lineage>
        <taxon>Eukaryota</taxon>
        <taxon>Viridiplantae</taxon>
        <taxon>Streptophyta</taxon>
        <taxon>Embryophyta</taxon>
        <taxon>Tracheophyta</taxon>
        <taxon>Spermatophyta</taxon>
        <taxon>Magnoliopsida</taxon>
        <taxon>Liliopsida</taxon>
        <taxon>Araceae</taxon>
        <taxon>Aroideae</taxon>
        <taxon>Colocasieae</taxon>
        <taxon>Colocasia</taxon>
    </lineage>
</organism>
<feature type="compositionally biased region" description="Polar residues" evidence="1">
    <location>
        <begin position="42"/>
        <end position="51"/>
    </location>
</feature>
<dbReference type="Proteomes" id="UP000652761">
    <property type="component" value="Unassembled WGS sequence"/>
</dbReference>
<feature type="region of interest" description="Disordered" evidence="1">
    <location>
        <begin position="32"/>
        <end position="76"/>
    </location>
</feature>
<protein>
    <submittedName>
        <fullName evidence="2">Uncharacterized protein</fullName>
    </submittedName>
</protein>
<keyword evidence="3" id="KW-1185">Reference proteome</keyword>
<proteinExistence type="predicted"/>
<gene>
    <name evidence="2" type="ORF">Taro_009614</name>
</gene>
<evidence type="ECO:0000313" key="3">
    <source>
        <dbReference type="Proteomes" id="UP000652761"/>
    </source>
</evidence>